<dbReference type="GO" id="GO:0046872">
    <property type="term" value="F:metal ion binding"/>
    <property type="evidence" value="ECO:0007669"/>
    <property type="project" value="UniProtKB-KW"/>
</dbReference>
<dbReference type="PROSITE" id="PS51379">
    <property type="entry name" value="4FE4S_FER_2"/>
    <property type="match status" value="1"/>
</dbReference>
<dbReference type="InterPro" id="IPR017900">
    <property type="entry name" value="4Fe4S_Fe_S_CS"/>
</dbReference>
<dbReference type="AlphaFoldDB" id="A0AA43XK06"/>
<evidence type="ECO:0000313" key="5">
    <source>
        <dbReference type="EMBL" id="NBG87781.1"/>
    </source>
</evidence>
<keyword evidence="1" id="KW-0479">Metal-binding</keyword>
<dbReference type="Pfam" id="PF12838">
    <property type="entry name" value="Fer4_7"/>
    <property type="match status" value="1"/>
</dbReference>
<dbReference type="PANTHER" id="PTHR42827">
    <property type="entry name" value="IRON-SULFUR CLUSTER-BINDING PROTEIN-RELATED"/>
    <property type="match status" value="1"/>
</dbReference>
<evidence type="ECO:0000313" key="6">
    <source>
        <dbReference type="Proteomes" id="UP000449710"/>
    </source>
</evidence>
<feature type="domain" description="4Fe-4S ferredoxin-type" evidence="4">
    <location>
        <begin position="247"/>
        <end position="277"/>
    </location>
</feature>
<evidence type="ECO:0000256" key="3">
    <source>
        <dbReference type="ARBA" id="ARBA00023014"/>
    </source>
</evidence>
<dbReference type="Proteomes" id="UP000449710">
    <property type="component" value="Unassembled WGS sequence"/>
</dbReference>
<dbReference type="SUPFAM" id="SSF54862">
    <property type="entry name" value="4Fe-4S ferredoxins"/>
    <property type="match status" value="1"/>
</dbReference>
<gene>
    <name evidence="5" type="ORF">ISALK_04640</name>
</gene>
<evidence type="ECO:0000256" key="2">
    <source>
        <dbReference type="ARBA" id="ARBA00023004"/>
    </source>
</evidence>
<dbReference type="Gene3D" id="3.30.70.20">
    <property type="match status" value="1"/>
</dbReference>
<dbReference type="PANTHER" id="PTHR42827:SF1">
    <property type="entry name" value="IRON-SULFUR CLUSTER-BINDING PROTEIN"/>
    <property type="match status" value="1"/>
</dbReference>
<dbReference type="PROSITE" id="PS00198">
    <property type="entry name" value="4FE4S_FER_1"/>
    <property type="match status" value="1"/>
</dbReference>
<keyword evidence="6" id="KW-1185">Reference proteome</keyword>
<keyword evidence="2" id="KW-0408">Iron</keyword>
<protein>
    <submittedName>
        <fullName evidence="5">4Fe-4S dicluster domain-containing protein</fullName>
    </submittedName>
</protein>
<reference evidence="5 6" key="1">
    <citation type="submission" date="2019-04" db="EMBL/GenBank/DDBJ databases">
        <title>Isachenkonia alkalipeptolytica gen. nov. sp. nov. a new anaerobic, alkiliphilic organothrophic bacterium capable to reduce synthesized ferrihydrite isolated from a soda lake.</title>
        <authorList>
            <person name="Toshchakov S.V."/>
            <person name="Zavarzina D.G."/>
            <person name="Zhilina T.N."/>
            <person name="Kostrikina N.A."/>
            <person name="Kublanov I.V."/>
        </authorList>
    </citation>
    <scope>NUCLEOTIDE SEQUENCE [LARGE SCALE GENOMIC DNA]</scope>
    <source>
        <strain evidence="5 6">Z-1701</strain>
    </source>
</reference>
<organism evidence="5 6">
    <name type="scientific">Isachenkonia alkalipeptolytica</name>
    <dbReference type="NCBI Taxonomy" id="2565777"/>
    <lineage>
        <taxon>Bacteria</taxon>
        <taxon>Bacillati</taxon>
        <taxon>Bacillota</taxon>
        <taxon>Clostridia</taxon>
        <taxon>Eubacteriales</taxon>
        <taxon>Clostridiaceae</taxon>
        <taxon>Isachenkonia</taxon>
    </lineage>
</organism>
<dbReference type="EMBL" id="SUMG01000004">
    <property type="protein sequence ID" value="NBG87781.1"/>
    <property type="molecule type" value="Genomic_DNA"/>
</dbReference>
<evidence type="ECO:0000256" key="1">
    <source>
        <dbReference type="ARBA" id="ARBA00022723"/>
    </source>
</evidence>
<keyword evidence="3" id="KW-0411">Iron-sulfur</keyword>
<evidence type="ECO:0000259" key="4">
    <source>
        <dbReference type="PROSITE" id="PS51379"/>
    </source>
</evidence>
<sequence length="362" mass="40384">MVFMKKYDERDNMFARMNLTPGTPEYREYYNEHPELKESDDALRAMAPLGGAGSATFHSVHTPLVGSAFQFLSEMKHLSEGAPASEKTPLPSPDEMTKLLKGLAGFYGAKLTGIAPMNPRHFYSHRGREAESYGNEVDCDHPYGIVFAVEMDKEMIFHAPDVPEALAAVKGYVDTAVIGMMISYYIRSLGYQARNHMDGNYLLIAPLVAEDAGLGEIGRHGLLITKEYGPRVRLGVVTTDLPLVADNKESFGIPEFCRLCKRCAQSCPGKAIPSGEQTLIDGEPRWRISDTACYQRWRMLGTDCGICVASCPFSIGLDQESVRKMGDSPEVMRQLLRDFNQKHPLRPVNRDPVKWFTSHPKD</sequence>
<proteinExistence type="predicted"/>
<comment type="caution">
    <text evidence="5">The sequence shown here is derived from an EMBL/GenBank/DDBJ whole genome shotgun (WGS) entry which is preliminary data.</text>
</comment>
<accession>A0AA43XK06</accession>
<dbReference type="InterPro" id="IPR017896">
    <property type="entry name" value="4Fe4S_Fe-S-bd"/>
</dbReference>
<name>A0AA43XK06_9CLOT</name>
<dbReference type="GO" id="GO:0051536">
    <property type="term" value="F:iron-sulfur cluster binding"/>
    <property type="evidence" value="ECO:0007669"/>
    <property type="project" value="UniProtKB-KW"/>
</dbReference>